<dbReference type="InterPro" id="IPR024079">
    <property type="entry name" value="MetalloPept_cat_dom_sf"/>
</dbReference>
<feature type="domain" description="Peptidase M3A/M3B catalytic" evidence="8">
    <location>
        <begin position="246"/>
        <end position="689"/>
    </location>
</feature>
<keyword evidence="3 7" id="KW-0479">Metal-binding</keyword>
<evidence type="ECO:0000256" key="6">
    <source>
        <dbReference type="ARBA" id="ARBA00023049"/>
    </source>
</evidence>
<proteinExistence type="inferred from homology"/>
<keyword evidence="10" id="KW-1185">Reference proteome</keyword>
<keyword evidence="2 7" id="KW-0645">Protease</keyword>
<keyword evidence="6 7" id="KW-0482">Metalloprotease</keyword>
<comment type="similarity">
    <text evidence="1 7">Belongs to the peptidase M3 family.</text>
</comment>
<evidence type="ECO:0000256" key="2">
    <source>
        <dbReference type="ARBA" id="ARBA00022670"/>
    </source>
</evidence>
<name>A0ABP0XBZ0_9BRYO</name>
<evidence type="ECO:0000256" key="7">
    <source>
        <dbReference type="RuleBase" id="RU003435"/>
    </source>
</evidence>
<sequence length="734" mass="82578">MKQKEIALAGAAAAAITIATKLLLSSLKSSSSSRDGGREEGIHIRVKQSASEILKQADRMIALSQSVHDAVAAVPLDEVSYETVIAPLANLEAEEFAVVQGCVFPSLVAVSKDVRNASAEAEKKIDAHNIKCSLREDVYLAVKAYAAKKETLSPQAQRFVDRLIRDYERLGLNLNADTRRKVEFLKTTIGELCIEFQQNMNEENRRLYFTEEELAGLPKNFIQDLKTGKDNKLEVTLKYPHYFPIMERCKVGTTRQAVAVAYDQRCMNENVSILEKVVALRHAMAQLLGYRNHAEYVIAIRMAKSPSKVKEFLESISKRISVLAAKELTKLRAMKKAEEGNDLFGMADLWYYIRKAEEEEFKVDYETVKQYFPMAVVTAGLLQIYQDLLGLKFKEVPNPQVWHPDVQLYSVSDSETGERMGYFYLDLYPRDGKYTHACVCSLQPGCVQKDGHRQLPVAAMLANFSKPTKEKPSLLGHTEVETYFHEFGHVMHHICSRASFAKFSGLRVEDDFVEAPSQMLENWCLESDSLKLMSGFYKDTKQSLPDDICQALMQKRRAFAGLLTKRQILFGLFDQSIHMRDKAETGAILKELVPKVMEGIPMLEGTNFSASFGHMTGGYDAAYYSYLWSEVFSADMFEAKFKGNVLSKSAGREYREKVLAPGACKDAAMILRDFLGHEPTEEAFLRIYGIQSPFSIRTGGSPGYTFAPILVILLQTMRSVSVSALSFQELLHHL</sequence>
<gene>
    <name evidence="9" type="ORF">CSSPJE1EN1_LOCUS22087</name>
</gene>
<dbReference type="Pfam" id="PF01432">
    <property type="entry name" value="Peptidase_M3"/>
    <property type="match status" value="1"/>
</dbReference>
<dbReference type="SUPFAM" id="SSF55486">
    <property type="entry name" value="Metalloproteases ('zincins'), catalytic domain"/>
    <property type="match status" value="1"/>
</dbReference>
<dbReference type="Gene3D" id="1.20.1050.40">
    <property type="entry name" value="Endopeptidase. Chain P, domain 1"/>
    <property type="match status" value="1"/>
</dbReference>
<keyword evidence="4 7" id="KW-0378">Hydrolase</keyword>
<protein>
    <recommendedName>
        <fullName evidence="8">Peptidase M3A/M3B catalytic domain-containing protein</fullName>
    </recommendedName>
</protein>
<dbReference type="EMBL" id="OZ020102">
    <property type="protein sequence ID" value="CAK9276609.1"/>
    <property type="molecule type" value="Genomic_DNA"/>
</dbReference>
<dbReference type="InterPro" id="IPR045090">
    <property type="entry name" value="Pept_M3A_M3B"/>
</dbReference>
<evidence type="ECO:0000313" key="10">
    <source>
        <dbReference type="Proteomes" id="UP001497444"/>
    </source>
</evidence>
<dbReference type="CDD" id="cd06455">
    <property type="entry name" value="M3A_TOP"/>
    <property type="match status" value="1"/>
</dbReference>
<dbReference type="Proteomes" id="UP001497444">
    <property type="component" value="Chromosome 7"/>
</dbReference>
<reference evidence="9" key="1">
    <citation type="submission" date="2024-02" db="EMBL/GenBank/DDBJ databases">
        <authorList>
            <consortium name="ELIXIR-Norway"/>
            <consortium name="Elixir Norway"/>
        </authorList>
    </citation>
    <scope>NUCLEOTIDE SEQUENCE</scope>
</reference>
<evidence type="ECO:0000256" key="4">
    <source>
        <dbReference type="ARBA" id="ARBA00022801"/>
    </source>
</evidence>
<comment type="cofactor">
    <cofactor evidence="7">
        <name>Zn(2+)</name>
        <dbReference type="ChEBI" id="CHEBI:29105"/>
    </cofactor>
    <text evidence="7">Binds 1 zinc ion.</text>
</comment>
<dbReference type="InterPro" id="IPR001567">
    <property type="entry name" value="Pept_M3A_M3B_dom"/>
</dbReference>
<evidence type="ECO:0000313" key="9">
    <source>
        <dbReference type="EMBL" id="CAK9276609.1"/>
    </source>
</evidence>
<dbReference type="Gene3D" id="3.40.390.10">
    <property type="entry name" value="Collagenase (Catalytic Domain)"/>
    <property type="match status" value="1"/>
</dbReference>
<dbReference type="PANTHER" id="PTHR11804:SF82">
    <property type="entry name" value="THIMET OLIGOPEPTIDASE-RELATED"/>
    <property type="match status" value="1"/>
</dbReference>
<dbReference type="Gene3D" id="1.10.1370.10">
    <property type="entry name" value="Neurolysin, domain 3"/>
    <property type="match status" value="1"/>
</dbReference>
<evidence type="ECO:0000256" key="1">
    <source>
        <dbReference type="ARBA" id="ARBA00006040"/>
    </source>
</evidence>
<dbReference type="InterPro" id="IPR024080">
    <property type="entry name" value="Neurolysin/TOP_N"/>
</dbReference>
<feature type="non-terminal residue" evidence="9">
    <location>
        <position position="734"/>
    </location>
</feature>
<keyword evidence="5 7" id="KW-0862">Zinc</keyword>
<evidence type="ECO:0000259" key="8">
    <source>
        <dbReference type="Pfam" id="PF01432"/>
    </source>
</evidence>
<feature type="non-terminal residue" evidence="9">
    <location>
        <position position="1"/>
    </location>
</feature>
<dbReference type="InterPro" id="IPR024077">
    <property type="entry name" value="Neurolysin/TOP_dom2"/>
</dbReference>
<evidence type="ECO:0000256" key="3">
    <source>
        <dbReference type="ARBA" id="ARBA00022723"/>
    </source>
</evidence>
<organism evidence="9 10">
    <name type="scientific">Sphagnum jensenii</name>
    <dbReference type="NCBI Taxonomy" id="128206"/>
    <lineage>
        <taxon>Eukaryota</taxon>
        <taxon>Viridiplantae</taxon>
        <taxon>Streptophyta</taxon>
        <taxon>Embryophyta</taxon>
        <taxon>Bryophyta</taxon>
        <taxon>Sphagnophytina</taxon>
        <taxon>Sphagnopsida</taxon>
        <taxon>Sphagnales</taxon>
        <taxon>Sphagnaceae</taxon>
        <taxon>Sphagnum</taxon>
    </lineage>
</organism>
<dbReference type="PANTHER" id="PTHR11804">
    <property type="entry name" value="PROTEASE M3 THIMET OLIGOPEPTIDASE-RELATED"/>
    <property type="match status" value="1"/>
</dbReference>
<evidence type="ECO:0000256" key="5">
    <source>
        <dbReference type="ARBA" id="ARBA00022833"/>
    </source>
</evidence>
<accession>A0ABP0XBZ0</accession>